<dbReference type="PROSITE" id="PS51432">
    <property type="entry name" value="AP_NUCLEASE_F2_4"/>
    <property type="match status" value="1"/>
</dbReference>
<keyword evidence="7" id="KW-0255">Endonuclease</keyword>
<evidence type="ECO:0000256" key="1">
    <source>
        <dbReference type="ARBA" id="ARBA00005340"/>
    </source>
</evidence>
<dbReference type="PANTHER" id="PTHR21445:SF0">
    <property type="entry name" value="APURINIC-APYRIMIDINIC ENDONUCLEASE"/>
    <property type="match status" value="1"/>
</dbReference>
<keyword evidence="6 7" id="KW-0234">DNA repair</keyword>
<dbReference type="Pfam" id="PF01261">
    <property type="entry name" value="AP_endonuc_2"/>
    <property type="match status" value="1"/>
</dbReference>
<dbReference type="Gene3D" id="3.20.20.150">
    <property type="entry name" value="Divalent-metal-dependent TIM barrel enzymes"/>
    <property type="match status" value="1"/>
</dbReference>
<dbReference type="SUPFAM" id="SSF51658">
    <property type="entry name" value="Xylose isomerase-like"/>
    <property type="match status" value="1"/>
</dbReference>
<comment type="catalytic activity">
    <reaction evidence="7">
        <text>Endonucleolytic cleavage to 5'-phosphooligonucleotide end-products.</text>
        <dbReference type="EC" id="3.1.21.2"/>
    </reaction>
</comment>
<dbReference type="InterPro" id="IPR036237">
    <property type="entry name" value="Xyl_isomerase-like_sf"/>
</dbReference>
<feature type="binding site" evidence="7">
    <location>
        <position position="259"/>
    </location>
    <ligand>
        <name>Zn(2+)</name>
        <dbReference type="ChEBI" id="CHEBI:29105"/>
        <label>2</label>
    </ligand>
</feature>
<gene>
    <name evidence="7" type="primary">nfo</name>
    <name evidence="9" type="ORF">A2756_03000</name>
</gene>
<accession>A0A1G2G782</accession>
<dbReference type="GO" id="GO:0008270">
    <property type="term" value="F:zinc ion binding"/>
    <property type="evidence" value="ECO:0007669"/>
    <property type="project" value="UniProtKB-UniRule"/>
</dbReference>
<dbReference type="Proteomes" id="UP000177785">
    <property type="component" value="Unassembled WGS sequence"/>
</dbReference>
<name>A0A1G2G782_9BACT</name>
<evidence type="ECO:0000313" key="9">
    <source>
        <dbReference type="EMBL" id="OGZ45850.1"/>
    </source>
</evidence>
<dbReference type="GO" id="GO:0003906">
    <property type="term" value="F:DNA-(apurinic or apyrimidinic site) endonuclease activity"/>
    <property type="evidence" value="ECO:0007669"/>
    <property type="project" value="TreeGrafter"/>
</dbReference>
<organism evidence="9 10">
    <name type="scientific">Candidatus Ryanbacteria bacterium RIFCSPHIGHO2_01_FULL_48_27</name>
    <dbReference type="NCBI Taxonomy" id="1802115"/>
    <lineage>
        <taxon>Bacteria</taxon>
        <taxon>Candidatus Ryaniibacteriota</taxon>
    </lineage>
</organism>
<dbReference type="GO" id="GO:0008833">
    <property type="term" value="F:deoxyribonuclease IV (phage-T4-induced) activity"/>
    <property type="evidence" value="ECO:0007669"/>
    <property type="project" value="UniProtKB-UniRule"/>
</dbReference>
<feature type="binding site" evidence="7">
    <location>
        <position position="214"/>
    </location>
    <ligand>
        <name>Zn(2+)</name>
        <dbReference type="ChEBI" id="CHEBI:29105"/>
        <label>2</label>
    </ligand>
</feature>
<comment type="caution">
    <text evidence="9">The sequence shown here is derived from an EMBL/GenBank/DDBJ whole genome shotgun (WGS) entry which is preliminary data.</text>
</comment>
<dbReference type="EMBL" id="MHNL01000005">
    <property type="protein sequence ID" value="OGZ45850.1"/>
    <property type="molecule type" value="Genomic_DNA"/>
</dbReference>
<evidence type="ECO:0000256" key="7">
    <source>
        <dbReference type="HAMAP-Rule" id="MF_00152"/>
    </source>
</evidence>
<dbReference type="PANTHER" id="PTHR21445">
    <property type="entry name" value="ENDONUCLEASE IV ENDODEOXYRIBONUCLEASE IV"/>
    <property type="match status" value="1"/>
</dbReference>
<sequence>MPYIGGHVSVAGGLHLGIQNAEEIGARAIQFFGASPRMWYAKQPSEQDVALYKEKAKASSVARAYLHAPYLVNLASPDGEMIKKSVKNLSDHLQIAQRIGANGLIFHVGSGKEIPKAEAMERAIEAMSFVLESVPGDVELVIENAAGGGQKLGASAHEIGEMLERIDSPRLKVCFDTAHAFEAGIIESYTPEHIKKLFDEWDREVGMQNIVALHVNDSKTAYNSHHDRHENIGEGHIGLLGFQNLAREARLHDKAWILEVPGFDGMGPDKKNIEILHACFQS</sequence>
<evidence type="ECO:0000256" key="3">
    <source>
        <dbReference type="ARBA" id="ARBA00022763"/>
    </source>
</evidence>
<feature type="domain" description="Xylose isomerase-like TIM barrel" evidence="8">
    <location>
        <begin position="19"/>
        <end position="268"/>
    </location>
</feature>
<dbReference type="EC" id="3.1.21.2" evidence="7"/>
<evidence type="ECO:0000256" key="2">
    <source>
        <dbReference type="ARBA" id="ARBA00022723"/>
    </source>
</evidence>
<keyword evidence="5 7" id="KW-0862">Zinc</keyword>
<keyword evidence="4 7" id="KW-0378">Hydrolase</keyword>
<comment type="similarity">
    <text evidence="1 7">Belongs to the AP endonuclease 2 family.</text>
</comment>
<dbReference type="GO" id="GO:0008081">
    <property type="term" value="F:phosphoric diester hydrolase activity"/>
    <property type="evidence" value="ECO:0007669"/>
    <property type="project" value="TreeGrafter"/>
</dbReference>
<dbReference type="InterPro" id="IPR013022">
    <property type="entry name" value="Xyl_isomerase-like_TIM-brl"/>
</dbReference>
<feature type="binding site" evidence="7">
    <location>
        <position position="143"/>
    </location>
    <ligand>
        <name>Zn(2+)</name>
        <dbReference type="ChEBI" id="CHEBI:29105"/>
        <label>1</label>
    </ligand>
</feature>
<feature type="binding site" evidence="7">
    <location>
        <position position="227"/>
    </location>
    <ligand>
        <name>Zn(2+)</name>
        <dbReference type="ChEBI" id="CHEBI:29105"/>
        <label>3</label>
    </ligand>
</feature>
<dbReference type="CDD" id="cd00019">
    <property type="entry name" value="AP2Ec"/>
    <property type="match status" value="1"/>
</dbReference>
<feature type="binding site" evidence="7">
    <location>
        <position position="179"/>
    </location>
    <ligand>
        <name>Zn(2+)</name>
        <dbReference type="ChEBI" id="CHEBI:29105"/>
        <label>3</label>
    </ligand>
</feature>
<dbReference type="NCBIfam" id="TIGR00587">
    <property type="entry name" value="nfo"/>
    <property type="match status" value="1"/>
</dbReference>
<keyword evidence="2 7" id="KW-0479">Metal-binding</keyword>
<dbReference type="InterPro" id="IPR018246">
    <property type="entry name" value="AP_endonuc_F2_Zn_BS"/>
</dbReference>
<evidence type="ECO:0000256" key="6">
    <source>
        <dbReference type="ARBA" id="ARBA00023204"/>
    </source>
</evidence>
<reference evidence="9 10" key="1">
    <citation type="journal article" date="2016" name="Nat. Commun.">
        <title>Thousands of microbial genomes shed light on interconnected biogeochemical processes in an aquifer system.</title>
        <authorList>
            <person name="Anantharaman K."/>
            <person name="Brown C.T."/>
            <person name="Hug L.A."/>
            <person name="Sharon I."/>
            <person name="Castelle C.J."/>
            <person name="Probst A.J."/>
            <person name="Thomas B.C."/>
            <person name="Singh A."/>
            <person name="Wilkins M.J."/>
            <person name="Karaoz U."/>
            <person name="Brodie E.L."/>
            <person name="Williams K.H."/>
            <person name="Hubbard S.S."/>
            <person name="Banfield J.F."/>
        </authorList>
    </citation>
    <scope>NUCLEOTIDE SEQUENCE [LARGE SCALE GENOMIC DNA]</scope>
</reference>
<dbReference type="GO" id="GO:0003677">
    <property type="term" value="F:DNA binding"/>
    <property type="evidence" value="ECO:0007669"/>
    <property type="project" value="InterPro"/>
</dbReference>
<evidence type="ECO:0000313" key="10">
    <source>
        <dbReference type="Proteomes" id="UP000177785"/>
    </source>
</evidence>
<dbReference type="GO" id="GO:0006284">
    <property type="term" value="P:base-excision repair"/>
    <property type="evidence" value="ECO:0007669"/>
    <property type="project" value="TreeGrafter"/>
</dbReference>
<feature type="binding site" evidence="7">
    <location>
        <position position="229"/>
    </location>
    <ligand>
        <name>Zn(2+)</name>
        <dbReference type="ChEBI" id="CHEBI:29105"/>
        <label>3</label>
    </ligand>
</feature>
<protein>
    <recommendedName>
        <fullName evidence="7">Probable endonuclease 4</fullName>
        <ecNumber evidence="7">3.1.21.2</ecNumber>
    </recommendedName>
    <alternativeName>
        <fullName evidence="7">Endodeoxyribonuclease IV</fullName>
    </alternativeName>
    <alternativeName>
        <fullName evidence="7">Endonuclease IV</fullName>
    </alternativeName>
</protein>
<comment type="cofactor">
    <cofactor evidence="7">
        <name>Zn(2+)</name>
        <dbReference type="ChEBI" id="CHEBI:29105"/>
    </cofactor>
    <text evidence="7">Binds 3 Zn(2+) ions.</text>
</comment>
<dbReference type="STRING" id="1802115.A2756_03000"/>
<dbReference type="HAMAP" id="MF_00152">
    <property type="entry name" value="Nfo"/>
    <property type="match status" value="1"/>
</dbReference>
<feature type="binding site" evidence="7">
    <location>
        <position position="107"/>
    </location>
    <ligand>
        <name>Zn(2+)</name>
        <dbReference type="ChEBI" id="CHEBI:29105"/>
        <label>1</label>
    </ligand>
</feature>
<evidence type="ECO:0000256" key="4">
    <source>
        <dbReference type="ARBA" id="ARBA00022801"/>
    </source>
</evidence>
<keyword evidence="7" id="KW-0540">Nuclease</keyword>
<evidence type="ECO:0000259" key="8">
    <source>
        <dbReference type="Pfam" id="PF01261"/>
    </source>
</evidence>
<dbReference type="SMART" id="SM00518">
    <property type="entry name" value="AP2Ec"/>
    <property type="match status" value="1"/>
</dbReference>
<feature type="binding site" evidence="7">
    <location>
        <position position="143"/>
    </location>
    <ligand>
        <name>Zn(2+)</name>
        <dbReference type="ChEBI" id="CHEBI:29105"/>
        <label>2</label>
    </ligand>
</feature>
<evidence type="ECO:0000256" key="5">
    <source>
        <dbReference type="ARBA" id="ARBA00022833"/>
    </source>
</evidence>
<dbReference type="InterPro" id="IPR001719">
    <property type="entry name" value="AP_endonuc_2"/>
</dbReference>
<keyword evidence="3 7" id="KW-0227">DNA damage</keyword>
<comment type="function">
    <text evidence="7">Endonuclease IV plays a role in DNA repair. It cleaves phosphodiester bonds at apurinic or apyrimidinic (AP) sites, generating a 3'-hydroxyl group and a 5'-terminal sugar phosphate.</text>
</comment>
<feature type="binding site" evidence="7">
    <location>
        <position position="67"/>
    </location>
    <ligand>
        <name>Zn(2+)</name>
        <dbReference type="ChEBI" id="CHEBI:29105"/>
        <label>1</label>
    </ligand>
</feature>
<proteinExistence type="inferred from homology"/>
<feature type="binding site" evidence="7">
    <location>
        <position position="176"/>
    </location>
    <ligand>
        <name>Zn(2+)</name>
        <dbReference type="ChEBI" id="CHEBI:29105"/>
        <label>2</label>
    </ligand>
</feature>
<dbReference type="PROSITE" id="PS00731">
    <property type="entry name" value="AP_NUCLEASE_F2_3"/>
    <property type="match status" value="1"/>
</dbReference>
<dbReference type="AlphaFoldDB" id="A0A1G2G782"/>